<organism evidence="2 3">
    <name type="scientific">Halalkalibacter oceani</name>
    <dbReference type="NCBI Taxonomy" id="1653776"/>
    <lineage>
        <taxon>Bacteria</taxon>
        <taxon>Bacillati</taxon>
        <taxon>Bacillota</taxon>
        <taxon>Bacilli</taxon>
        <taxon>Bacillales</taxon>
        <taxon>Bacillaceae</taxon>
        <taxon>Halalkalibacter</taxon>
    </lineage>
</organism>
<evidence type="ECO:0000259" key="1">
    <source>
        <dbReference type="SMART" id="SM00873"/>
    </source>
</evidence>
<proteinExistence type="predicted"/>
<dbReference type="PANTHER" id="PTHR39209">
    <property type="match status" value="1"/>
</dbReference>
<keyword evidence="2" id="KW-0436">Ligase</keyword>
<dbReference type="SUPFAM" id="SSF56037">
    <property type="entry name" value="PheT/TilS domain"/>
    <property type="match status" value="1"/>
</dbReference>
<dbReference type="AlphaFoldDB" id="A0A9X2IM99"/>
<comment type="caution">
    <text evidence="2">The sequence shown here is derived from an EMBL/GenBank/DDBJ whole genome shotgun (WGS) entry which is preliminary data.</text>
</comment>
<reference evidence="2" key="1">
    <citation type="submission" date="2022-05" db="EMBL/GenBank/DDBJ databases">
        <title>Comparative Genomics of Spacecraft Associated Microbes.</title>
        <authorList>
            <person name="Tran M.T."/>
            <person name="Wright A."/>
            <person name="Seuylemezian A."/>
            <person name="Eisen J."/>
            <person name="Coil D."/>
        </authorList>
    </citation>
    <scope>NUCLEOTIDE SEQUENCE</scope>
    <source>
        <strain evidence="2">214.1.1</strain>
    </source>
</reference>
<dbReference type="Gene3D" id="3.50.40.10">
    <property type="entry name" value="Phenylalanyl-trna Synthetase, Chain B, domain 3"/>
    <property type="match status" value="1"/>
</dbReference>
<dbReference type="SMART" id="SM00873">
    <property type="entry name" value="B3_4"/>
    <property type="match status" value="1"/>
</dbReference>
<dbReference type="InterPro" id="IPR005146">
    <property type="entry name" value="B3/B4_tRNA-bd"/>
</dbReference>
<dbReference type="Proteomes" id="UP001139179">
    <property type="component" value="Unassembled WGS sequence"/>
</dbReference>
<feature type="domain" description="B3/B4 tRNA-binding" evidence="1">
    <location>
        <begin position="63"/>
        <end position="213"/>
    </location>
</feature>
<gene>
    <name evidence="2" type="ORF">M3202_00370</name>
</gene>
<dbReference type="EMBL" id="JAMBOL010000001">
    <property type="protein sequence ID" value="MCM3712521.1"/>
    <property type="molecule type" value="Genomic_DNA"/>
</dbReference>
<dbReference type="GO" id="GO:0004826">
    <property type="term" value="F:phenylalanine-tRNA ligase activity"/>
    <property type="evidence" value="ECO:0007669"/>
    <property type="project" value="InterPro"/>
</dbReference>
<evidence type="ECO:0000313" key="3">
    <source>
        <dbReference type="Proteomes" id="UP001139179"/>
    </source>
</evidence>
<dbReference type="InterPro" id="IPR020825">
    <property type="entry name" value="Phe-tRNA_synthase-like_B3/B4"/>
</dbReference>
<name>A0A9X2IM99_9BACI</name>
<dbReference type="RefSeq" id="WP_251221401.1">
    <property type="nucleotide sequence ID" value="NZ_JAMBOL010000001.1"/>
</dbReference>
<dbReference type="Pfam" id="PF03483">
    <property type="entry name" value="B3_4"/>
    <property type="match status" value="1"/>
</dbReference>
<dbReference type="GO" id="GO:0003723">
    <property type="term" value="F:RNA binding"/>
    <property type="evidence" value="ECO:0007669"/>
    <property type="project" value="InterPro"/>
</dbReference>
<protein>
    <submittedName>
        <fullName evidence="2">Phenylalanine--tRNA ligase beta subunit-related protein</fullName>
    </submittedName>
</protein>
<accession>A0A9X2IM99</accession>
<dbReference type="PANTHER" id="PTHR39209:SF2">
    <property type="entry name" value="CYTOPLASMIC PROTEIN"/>
    <property type="match status" value="1"/>
</dbReference>
<sequence>MIHVHIHQSLSQILSGFKIGVVHYEDIVVSDSPQMLKGRLQFFQETIRVDLENKSLSDVTGISEWRQVFRQLKIDPGRYRPSHEALYRRIAKGQPLPLINSAVDLNTFFSLEYAIPLGIYDQAHLNGDVTIRIGNETDHYEGVNGRDNQMANKLVSADELGAFGSPIVDSKRTIVTSATTSALQLFYLQPSTPIEEGNKLLTAAGNMFTQIHGGECSTTVIGQD</sequence>
<keyword evidence="3" id="KW-1185">Reference proteome</keyword>
<evidence type="ECO:0000313" key="2">
    <source>
        <dbReference type="EMBL" id="MCM3712521.1"/>
    </source>
</evidence>